<name>A0A3P6TI87_LITSI</name>
<reference evidence="1 2" key="1">
    <citation type="submission" date="2018-08" db="EMBL/GenBank/DDBJ databases">
        <authorList>
            <person name="Laetsch R D."/>
            <person name="Stevens L."/>
            <person name="Kumar S."/>
            <person name="Blaxter L. M."/>
        </authorList>
    </citation>
    <scope>NUCLEOTIDE SEQUENCE [LARGE SCALE GENOMIC DNA]</scope>
</reference>
<dbReference type="Proteomes" id="UP000277928">
    <property type="component" value="Unassembled WGS sequence"/>
</dbReference>
<protein>
    <submittedName>
        <fullName evidence="1">Uncharacterized protein</fullName>
    </submittedName>
</protein>
<proteinExistence type="predicted"/>
<dbReference type="OrthoDB" id="5837840at2759"/>
<dbReference type="AlphaFoldDB" id="A0A3P6TI87"/>
<evidence type="ECO:0000313" key="2">
    <source>
        <dbReference type="Proteomes" id="UP000277928"/>
    </source>
</evidence>
<keyword evidence="2" id="KW-1185">Reference proteome</keyword>
<evidence type="ECO:0000313" key="1">
    <source>
        <dbReference type="EMBL" id="VDK82833.1"/>
    </source>
</evidence>
<dbReference type="EMBL" id="UYRX01000482">
    <property type="protein sequence ID" value="VDK82833.1"/>
    <property type="molecule type" value="Genomic_DNA"/>
</dbReference>
<sequence>MEKLLSTFNPCSAMKISRIGGSGRLFAILPDRKLCIAAKLAELQHEYTTKFGSYEADKSLSNADWDEINTLNASISEAESFELVVDEESIKQDVSSGSVINLSTVVSEERFALLQEIKVKEEELITEQKKFKYSLIPQENIAEARVRFHEKLTKDIANATSPAVKKKLLMVLRQSKKGNI</sequence>
<organism evidence="1 2">
    <name type="scientific">Litomosoides sigmodontis</name>
    <name type="common">Filarial nematode worm</name>
    <dbReference type="NCBI Taxonomy" id="42156"/>
    <lineage>
        <taxon>Eukaryota</taxon>
        <taxon>Metazoa</taxon>
        <taxon>Ecdysozoa</taxon>
        <taxon>Nematoda</taxon>
        <taxon>Chromadorea</taxon>
        <taxon>Rhabditida</taxon>
        <taxon>Spirurina</taxon>
        <taxon>Spiruromorpha</taxon>
        <taxon>Filarioidea</taxon>
        <taxon>Onchocercidae</taxon>
        <taxon>Litomosoides</taxon>
    </lineage>
</organism>
<gene>
    <name evidence="1" type="ORF">NLS_LOCUS5938</name>
</gene>
<accession>A0A3P6TI87</accession>